<name>A0ABQ9P7V3_9PEZI</name>
<keyword evidence="3" id="KW-1185">Reference proteome</keyword>
<protein>
    <submittedName>
        <fullName evidence="2">Uncharacterized protein</fullName>
    </submittedName>
</protein>
<evidence type="ECO:0000313" key="3">
    <source>
        <dbReference type="Proteomes" id="UP001172684"/>
    </source>
</evidence>
<feature type="compositionally biased region" description="Low complexity" evidence="1">
    <location>
        <begin position="561"/>
        <end position="577"/>
    </location>
</feature>
<feature type="compositionally biased region" description="Basic residues" evidence="1">
    <location>
        <begin position="87"/>
        <end position="99"/>
    </location>
</feature>
<organism evidence="2 3">
    <name type="scientific">Coniosporium apollinis</name>
    <dbReference type="NCBI Taxonomy" id="61459"/>
    <lineage>
        <taxon>Eukaryota</taxon>
        <taxon>Fungi</taxon>
        <taxon>Dikarya</taxon>
        <taxon>Ascomycota</taxon>
        <taxon>Pezizomycotina</taxon>
        <taxon>Dothideomycetes</taxon>
        <taxon>Dothideomycetes incertae sedis</taxon>
        <taxon>Coniosporium</taxon>
    </lineage>
</organism>
<comment type="caution">
    <text evidence="2">The sequence shown here is derived from an EMBL/GenBank/DDBJ whole genome shotgun (WGS) entry which is preliminary data.</text>
</comment>
<feature type="region of interest" description="Disordered" evidence="1">
    <location>
        <begin position="1"/>
        <end position="590"/>
    </location>
</feature>
<feature type="compositionally biased region" description="Basic and acidic residues" evidence="1">
    <location>
        <begin position="114"/>
        <end position="124"/>
    </location>
</feature>
<evidence type="ECO:0000256" key="1">
    <source>
        <dbReference type="SAM" id="MobiDB-lite"/>
    </source>
</evidence>
<feature type="compositionally biased region" description="Polar residues" evidence="1">
    <location>
        <begin position="194"/>
        <end position="211"/>
    </location>
</feature>
<accession>A0ABQ9P7V3</accession>
<reference evidence="2" key="1">
    <citation type="submission" date="2022-10" db="EMBL/GenBank/DDBJ databases">
        <title>Culturing micro-colonial fungi from biological soil crusts in the Mojave desert and describing Neophaeococcomyces mojavensis, and introducing the new genera and species Taxawa tesnikishii.</title>
        <authorList>
            <person name="Kurbessoian T."/>
            <person name="Stajich J.E."/>
        </authorList>
    </citation>
    <scope>NUCLEOTIDE SEQUENCE</scope>
    <source>
        <strain evidence="2">TK_1</strain>
    </source>
</reference>
<feature type="compositionally biased region" description="Polar residues" evidence="1">
    <location>
        <begin position="131"/>
        <end position="140"/>
    </location>
</feature>
<feature type="compositionally biased region" description="Basic and acidic residues" evidence="1">
    <location>
        <begin position="378"/>
        <end position="389"/>
    </location>
</feature>
<sequence length="627" mass="67312">MPRPKRTKVASTAAQPTRVAAAPRLATTTASRLNAPRVSSERTDDVSDDSQGFVKTVKGPLRGRRGAQQPSDEVKMTGALGEGAVKNARKANTRPRQVVKKVAQDPGQTNALDALRKRRDEALRAKGAQADVSSPAQVQQAPRVEQRREPVIEVSSTATSDTEDLYAMPAPRSGQKAPQTQAAPVAPMNRIEAPSTTTRTVQRVTKASSPHGQPIPLSTAKPQSTPGPETSVLALANFRRRPRQPSILRMVEQNDDEDETLGDFNPDDESTPVGTKRAGIPSSAVAGTPEEARTSSSRKRKHSSLEPESEIQVPRSSPPLISPPIGGRDEDDAQDESSSLPERMPDTQEAPANNETEPAPEIWSETMAPPESSSPSHRSQELRKQDAHPAKRRGRPQRVRATDHSDLSDAEDATTPPARPRRNAQPTPKKAPSLTTAALASLLPQRRRKPRDARAKSPFEIPSSSDRDRDSAMLDSDEDELQQAPARRGRGGKAPARTAARTPKKGGGAGKLKPASPLSARKGGAARSTTTMAPSAKPVAAATTATKKTYTRRPRPSSDQENNSGESSGLSEPPSGSETEEGDTTITEIVSKSKELAAAKQKFEEVDQWEMEFESADLIGGESSPWR</sequence>
<evidence type="ECO:0000313" key="2">
    <source>
        <dbReference type="EMBL" id="KAJ9669649.1"/>
    </source>
</evidence>
<gene>
    <name evidence="2" type="ORF">H2201_000032</name>
</gene>
<feature type="compositionally biased region" description="Acidic residues" evidence="1">
    <location>
        <begin position="253"/>
        <end position="270"/>
    </location>
</feature>
<feature type="compositionally biased region" description="Low complexity" evidence="1">
    <location>
        <begin position="531"/>
        <end position="548"/>
    </location>
</feature>
<dbReference type="EMBL" id="JAPDRL010000001">
    <property type="protein sequence ID" value="KAJ9669649.1"/>
    <property type="molecule type" value="Genomic_DNA"/>
</dbReference>
<dbReference type="Proteomes" id="UP001172684">
    <property type="component" value="Unassembled WGS sequence"/>
</dbReference>
<proteinExistence type="predicted"/>
<feature type="compositionally biased region" description="Low complexity" evidence="1">
    <location>
        <begin position="431"/>
        <end position="444"/>
    </location>
</feature>